<dbReference type="Proteomes" id="UP000247781">
    <property type="component" value="Unassembled WGS sequence"/>
</dbReference>
<feature type="compositionally biased region" description="Low complexity" evidence="1">
    <location>
        <begin position="34"/>
        <end position="47"/>
    </location>
</feature>
<keyword evidence="4" id="KW-1185">Reference proteome</keyword>
<dbReference type="OrthoDB" id="4578563at2"/>
<dbReference type="RefSeq" id="WP_110319028.1">
    <property type="nucleotide sequence ID" value="NZ_QJJU01000023.1"/>
</dbReference>
<feature type="chain" id="PRO_5016440221" evidence="2">
    <location>
        <begin position="33"/>
        <end position="131"/>
    </location>
</feature>
<gene>
    <name evidence="3" type="ORF">C8E89_12365</name>
</gene>
<evidence type="ECO:0000256" key="2">
    <source>
        <dbReference type="SAM" id="SignalP"/>
    </source>
</evidence>
<name>A0A318H9V1_9MYCO</name>
<protein>
    <submittedName>
        <fullName evidence="3">Uncharacterized protein</fullName>
    </submittedName>
</protein>
<feature type="compositionally biased region" description="Basic and acidic residues" evidence="1">
    <location>
        <begin position="85"/>
        <end position="94"/>
    </location>
</feature>
<accession>A0A318H9V1</accession>
<reference evidence="4" key="1">
    <citation type="submission" date="2018-05" db="EMBL/GenBank/DDBJ databases">
        <authorList>
            <person name="Deangelis K."/>
            <person name="Huntemann M."/>
            <person name="Clum A."/>
            <person name="Pillay M."/>
            <person name="Palaniappan K."/>
            <person name="Varghese N."/>
            <person name="Mikhailova N."/>
            <person name="Stamatis D."/>
            <person name="Reddy T."/>
            <person name="Daum C."/>
            <person name="Shapiro N."/>
            <person name="Ivanova N."/>
            <person name="Kyrpides N."/>
            <person name="Woyke T."/>
        </authorList>
    </citation>
    <scope>NUCLEOTIDE SEQUENCE [LARGE SCALE GENOMIC DNA]</scope>
    <source>
        <strain evidence="4">GAS496</strain>
    </source>
</reference>
<organism evidence="3 4">
    <name type="scientific">Mycolicibacterium moriokaense</name>
    <dbReference type="NCBI Taxonomy" id="39691"/>
    <lineage>
        <taxon>Bacteria</taxon>
        <taxon>Bacillati</taxon>
        <taxon>Actinomycetota</taxon>
        <taxon>Actinomycetes</taxon>
        <taxon>Mycobacteriales</taxon>
        <taxon>Mycobacteriaceae</taxon>
        <taxon>Mycolicibacterium</taxon>
    </lineage>
</organism>
<keyword evidence="2" id="KW-0732">Signal</keyword>
<dbReference type="AlphaFoldDB" id="A0A318H9V1"/>
<feature type="compositionally biased region" description="Basic and acidic residues" evidence="1">
    <location>
        <begin position="48"/>
        <end position="60"/>
    </location>
</feature>
<evidence type="ECO:0000256" key="1">
    <source>
        <dbReference type="SAM" id="MobiDB-lite"/>
    </source>
</evidence>
<evidence type="ECO:0000313" key="4">
    <source>
        <dbReference type="Proteomes" id="UP000247781"/>
    </source>
</evidence>
<comment type="caution">
    <text evidence="3">The sequence shown here is derived from an EMBL/GenBank/DDBJ whole genome shotgun (WGS) entry which is preliminary data.</text>
</comment>
<dbReference type="EMBL" id="QJJU01000023">
    <property type="protein sequence ID" value="PXX03263.1"/>
    <property type="molecule type" value="Genomic_DNA"/>
</dbReference>
<sequence length="131" mass="15009">MDVKKVVAQAAIAGALGLPALALGVGSGTASADPWQPCWPQQNCQGDQRGDGGRDHRGDFDGAQWRPDQWRPDQWRPDQGGWDQRPWDQRGIDDARWDHQPFNWQGQRVEPFWDQDRGAWGFWFFGIWIPL</sequence>
<proteinExistence type="predicted"/>
<evidence type="ECO:0000313" key="3">
    <source>
        <dbReference type="EMBL" id="PXX03263.1"/>
    </source>
</evidence>
<reference evidence="3 4" key="2">
    <citation type="submission" date="2018-06" db="EMBL/GenBank/DDBJ databases">
        <title>Sequencing of bacterial isolates from soil warming experiment in Harvard Forest, Massachusetts, USA.</title>
        <authorList>
            <person name="Deangelis K.PhD."/>
        </authorList>
    </citation>
    <scope>NUCLEOTIDE SEQUENCE [LARGE SCALE GENOMIC DNA]</scope>
    <source>
        <strain evidence="3 4">GAS496</strain>
    </source>
</reference>
<feature type="region of interest" description="Disordered" evidence="1">
    <location>
        <begin position="26"/>
        <end position="94"/>
    </location>
</feature>
<feature type="signal peptide" evidence="2">
    <location>
        <begin position="1"/>
        <end position="32"/>
    </location>
</feature>